<reference evidence="1" key="1">
    <citation type="submission" date="2020-09" db="EMBL/GenBank/DDBJ databases">
        <authorList>
            <person name="Kim M.K."/>
        </authorList>
    </citation>
    <scope>NUCLEOTIDE SEQUENCE</scope>
    <source>
        <strain evidence="1">BT664</strain>
    </source>
</reference>
<proteinExistence type="predicted"/>
<name>A0A927GK04_9BACT</name>
<evidence type="ECO:0000313" key="2">
    <source>
        <dbReference type="Proteomes" id="UP000612233"/>
    </source>
</evidence>
<dbReference type="Proteomes" id="UP000612233">
    <property type="component" value="Unassembled WGS sequence"/>
</dbReference>
<organism evidence="1 2">
    <name type="scientific">Hymenobacter montanus</name>
    <dbReference type="NCBI Taxonomy" id="2771359"/>
    <lineage>
        <taxon>Bacteria</taxon>
        <taxon>Pseudomonadati</taxon>
        <taxon>Bacteroidota</taxon>
        <taxon>Cytophagia</taxon>
        <taxon>Cytophagales</taxon>
        <taxon>Hymenobacteraceae</taxon>
        <taxon>Hymenobacter</taxon>
    </lineage>
</organism>
<accession>A0A927GK04</accession>
<evidence type="ECO:0000313" key="1">
    <source>
        <dbReference type="EMBL" id="MBD2768955.1"/>
    </source>
</evidence>
<gene>
    <name evidence="1" type="ORF">IC235_13770</name>
</gene>
<protein>
    <submittedName>
        <fullName evidence="1">Uncharacterized protein</fullName>
    </submittedName>
</protein>
<keyword evidence="2" id="KW-1185">Reference proteome</keyword>
<sequence>MDNTAIIARLRELGPLPDDGTSGIDTFPLNEFDSLLQELTEPLEVRHALDLINLGPPADTSSYEVEWALVHAAESISAEALGDILPLANDTEVKRIIEIRLANYYKKRT</sequence>
<comment type="caution">
    <text evidence="1">The sequence shown here is derived from an EMBL/GenBank/DDBJ whole genome shotgun (WGS) entry which is preliminary data.</text>
</comment>
<dbReference type="AlphaFoldDB" id="A0A927GK04"/>
<dbReference type="RefSeq" id="WP_191005769.1">
    <property type="nucleotide sequence ID" value="NZ_JACXAD010000015.1"/>
</dbReference>
<dbReference type="EMBL" id="JACXAD010000015">
    <property type="protein sequence ID" value="MBD2768955.1"/>
    <property type="molecule type" value="Genomic_DNA"/>
</dbReference>